<feature type="region of interest" description="Disordered" evidence="1">
    <location>
        <begin position="178"/>
        <end position="210"/>
    </location>
</feature>
<dbReference type="Proteomes" id="UP000195570">
    <property type="component" value="Unassembled WGS sequence"/>
</dbReference>
<feature type="compositionally biased region" description="Basic and acidic residues" evidence="1">
    <location>
        <begin position="272"/>
        <end position="283"/>
    </location>
</feature>
<feature type="compositionally biased region" description="Polar residues" evidence="1">
    <location>
        <begin position="300"/>
        <end position="310"/>
    </location>
</feature>
<feature type="region of interest" description="Disordered" evidence="1">
    <location>
        <begin position="1"/>
        <end position="32"/>
    </location>
</feature>
<name>A0A1G4HYK2_TRYEQ</name>
<evidence type="ECO:0000313" key="2">
    <source>
        <dbReference type="EMBL" id="SCU64376.1"/>
    </source>
</evidence>
<dbReference type="AlphaFoldDB" id="A0A1G4HYK2"/>
<organism evidence="2 3">
    <name type="scientific">Trypanosoma equiperdum</name>
    <dbReference type="NCBI Taxonomy" id="5694"/>
    <lineage>
        <taxon>Eukaryota</taxon>
        <taxon>Discoba</taxon>
        <taxon>Euglenozoa</taxon>
        <taxon>Kinetoplastea</taxon>
        <taxon>Metakinetoplastina</taxon>
        <taxon>Trypanosomatida</taxon>
        <taxon>Trypanosomatidae</taxon>
        <taxon>Trypanosoma</taxon>
    </lineage>
</organism>
<protein>
    <submittedName>
        <fullName evidence="2">Uncharacterized protein</fullName>
    </submittedName>
</protein>
<gene>
    <name evidence="2" type="ORF">TEOVI_000905300</name>
</gene>
<feature type="region of interest" description="Disordered" evidence="1">
    <location>
        <begin position="224"/>
        <end position="367"/>
    </location>
</feature>
<keyword evidence="3" id="KW-1185">Reference proteome</keyword>
<dbReference type="GeneID" id="92382987"/>
<comment type="caution">
    <text evidence="2">The sequence shown here is derived from an EMBL/GenBank/DDBJ whole genome shotgun (WGS) entry which is preliminary data.</text>
</comment>
<dbReference type="RefSeq" id="XP_067076153.1">
    <property type="nucleotide sequence ID" value="XM_067220052.1"/>
</dbReference>
<sequence length="467" mass="51528">MRSREVYSGSQPIEEYHSPSSPSISSSGDPCREPISPLGDRTLIMALDGMLHASRKDGGFEGVLRYDDLRQLLARLGLTWETDRIDDCWYDIVRGHAAPVADDMSWVRHCVCEHLYGECAGISTTELLSEQQTLSPRDEFCNLAELNAISAWRTPAKEKRDRTQAVAPSKFTLRAKTVVKGGAGLEGTSPKREAQPQRQRSPPRSATSPQLLFDEAVCGRGISPRQGICFTSPTMSSMRRGRATAVMSRHRSGLSTDSFPRRRSPSPSSHGDVFHRLTEDAHSRRNRQLAVAAAAVEAQSAPQTGGTVSTSPARSRRPSPGGRGMWERPTKSYQAKFSGEPPPFDPLESQPATPPVTRHKPPGPSSFVPTGYVEAVARLRKYASSRPHYQDFMSSLRSEPVTSHVVDDTPILRLPVRGGARQFSGKVVDVRLATPTRSRSNDVLRDVPYDDPSRVIYQNMLRGRRCA</sequence>
<proteinExistence type="predicted"/>
<evidence type="ECO:0000256" key="1">
    <source>
        <dbReference type="SAM" id="MobiDB-lite"/>
    </source>
</evidence>
<feature type="compositionally biased region" description="Low complexity" evidence="1">
    <location>
        <begin position="18"/>
        <end position="27"/>
    </location>
</feature>
<feature type="compositionally biased region" description="Polar residues" evidence="1">
    <location>
        <begin position="196"/>
        <end position="210"/>
    </location>
</feature>
<dbReference type="EMBL" id="CZPT02000047">
    <property type="protein sequence ID" value="SCU64376.1"/>
    <property type="molecule type" value="Genomic_DNA"/>
</dbReference>
<evidence type="ECO:0000313" key="3">
    <source>
        <dbReference type="Proteomes" id="UP000195570"/>
    </source>
</evidence>
<dbReference type="VEuPathDB" id="TriTrypDB:TEOVI_000905300"/>
<accession>A0A1G4HYK2</accession>
<reference evidence="2" key="1">
    <citation type="submission" date="2016-09" db="EMBL/GenBank/DDBJ databases">
        <authorList>
            <person name="Hebert L."/>
            <person name="Moumen B."/>
        </authorList>
    </citation>
    <scope>NUCLEOTIDE SEQUENCE [LARGE SCALE GENOMIC DNA]</scope>
    <source>
        <strain evidence="2">OVI</strain>
    </source>
</reference>